<comment type="similarity">
    <text evidence="2">Belongs to the SusD family.</text>
</comment>
<keyword evidence="4" id="KW-0472">Membrane</keyword>
<dbReference type="Pfam" id="PF07980">
    <property type="entry name" value="SusD_RagB"/>
    <property type="match status" value="1"/>
</dbReference>
<dbReference type="InterPro" id="IPR012944">
    <property type="entry name" value="SusD_RagB_dom"/>
</dbReference>
<evidence type="ECO:0000256" key="3">
    <source>
        <dbReference type="ARBA" id="ARBA00022729"/>
    </source>
</evidence>
<gene>
    <name evidence="9" type="ORF">F7231_17700</name>
</gene>
<feature type="signal peptide" evidence="6">
    <location>
        <begin position="1"/>
        <end position="20"/>
    </location>
</feature>
<comment type="caution">
    <text evidence="9">The sequence shown here is derived from an EMBL/GenBank/DDBJ whole genome shotgun (WGS) entry which is preliminary data.</text>
</comment>
<dbReference type="InterPro" id="IPR033985">
    <property type="entry name" value="SusD-like_N"/>
</dbReference>
<reference evidence="10" key="2">
    <citation type="submission" date="2023-07" db="EMBL/GenBank/DDBJ databases">
        <authorList>
            <person name="Jung D.-H."/>
        </authorList>
    </citation>
    <scope>NUCLEOTIDE SEQUENCE [LARGE SCALE GENOMIC DNA]</scope>
    <source>
        <strain evidence="10">JA-25</strain>
    </source>
</reference>
<feature type="domain" description="RagB/SusD" evidence="7">
    <location>
        <begin position="276"/>
        <end position="518"/>
    </location>
</feature>
<dbReference type="EMBL" id="WAEL01000006">
    <property type="protein sequence ID" value="NID12011.1"/>
    <property type="molecule type" value="Genomic_DNA"/>
</dbReference>
<evidence type="ECO:0000313" key="9">
    <source>
        <dbReference type="EMBL" id="NID12011.1"/>
    </source>
</evidence>
<dbReference type="Gene3D" id="1.25.40.390">
    <property type="match status" value="1"/>
</dbReference>
<evidence type="ECO:0000256" key="5">
    <source>
        <dbReference type="ARBA" id="ARBA00023237"/>
    </source>
</evidence>
<protein>
    <submittedName>
        <fullName evidence="9">RagB/SusD family nutrient uptake outer membrane protein</fullName>
    </submittedName>
</protein>
<keyword evidence="5" id="KW-0998">Cell outer membrane</keyword>
<keyword evidence="10" id="KW-1185">Reference proteome</keyword>
<accession>A0ABX0QHT0</accession>
<feature type="chain" id="PRO_5047268581" evidence="6">
    <location>
        <begin position="21"/>
        <end position="518"/>
    </location>
</feature>
<dbReference type="Pfam" id="PF14322">
    <property type="entry name" value="SusD-like_3"/>
    <property type="match status" value="1"/>
</dbReference>
<name>A0ABX0QHT0_9BACT</name>
<evidence type="ECO:0000259" key="8">
    <source>
        <dbReference type="Pfam" id="PF14322"/>
    </source>
</evidence>
<dbReference type="InterPro" id="IPR011990">
    <property type="entry name" value="TPR-like_helical_dom_sf"/>
</dbReference>
<keyword evidence="3 6" id="KW-0732">Signal</keyword>
<dbReference type="RefSeq" id="WP_166692886.1">
    <property type="nucleotide sequence ID" value="NZ_WAEL01000006.1"/>
</dbReference>
<reference evidence="10" key="1">
    <citation type="submission" date="2019-09" db="EMBL/GenBank/DDBJ databases">
        <authorList>
            <person name="Jung D.-H."/>
        </authorList>
    </citation>
    <scope>NUCLEOTIDE SEQUENCE [LARGE SCALE GENOMIC DNA]</scope>
    <source>
        <strain evidence="10">JA-25</strain>
    </source>
</reference>
<evidence type="ECO:0000256" key="6">
    <source>
        <dbReference type="SAM" id="SignalP"/>
    </source>
</evidence>
<sequence>MNTRLKFPLLAASALLVASAGCTNLQDRVLDRPTTIETGGASANLEQLLNGAYQQLNPLTDQANTYAMEEHSSDEMMGPTRGTDWDDFGTWRRLHQHTWDATHNQIIGAWNQLNTGLFRTTEVAAAAATANNTSVQAQARFLRAFFMFNIVDLYGQVPFREATDSFDTNPRVLSRTEATQFIIDDLTYAITNLPATKSPGRATRDAARFLMAKVYLNRAVFANNPQTPAGPFTFAPADMNQVIANCDAIIAGGNYSLEPAGQYFDNFHWNNTTLSNELIFVIQNERGAATGSVQNRYRMTMHYNQGFGGGWNGFTTLSDFYNSFEAADQRRGASIPGMTDSTGIRAGFLTGVQTDKNGRQLTDRAGNPLNFTPDLNLLYAGESNGIRVIKYPIDPVRPDNPGNDYVFFRYADVLLMKAEAILRGGTATSGATAATLVNQLRATRGVPSLGSVTLDNLLAERGRELYWEGWRRNDMIRFGTFTRPFDQKPAVTPDYRAVYPIPQQALDTNPNLKQNIGY</sequence>
<evidence type="ECO:0000256" key="1">
    <source>
        <dbReference type="ARBA" id="ARBA00004442"/>
    </source>
</evidence>
<comment type="subcellular location">
    <subcellularLocation>
        <location evidence="1">Cell outer membrane</location>
    </subcellularLocation>
</comment>
<evidence type="ECO:0000256" key="4">
    <source>
        <dbReference type="ARBA" id="ARBA00023136"/>
    </source>
</evidence>
<organism evidence="9 10">
    <name type="scientific">Fibrivirga algicola</name>
    <dbReference type="NCBI Taxonomy" id="2950420"/>
    <lineage>
        <taxon>Bacteria</taxon>
        <taxon>Pseudomonadati</taxon>
        <taxon>Bacteroidota</taxon>
        <taxon>Cytophagia</taxon>
        <taxon>Cytophagales</taxon>
        <taxon>Spirosomataceae</taxon>
        <taxon>Fibrivirga</taxon>
    </lineage>
</organism>
<dbReference type="PROSITE" id="PS51257">
    <property type="entry name" value="PROKAR_LIPOPROTEIN"/>
    <property type="match status" value="1"/>
</dbReference>
<evidence type="ECO:0000259" key="7">
    <source>
        <dbReference type="Pfam" id="PF07980"/>
    </source>
</evidence>
<evidence type="ECO:0000256" key="2">
    <source>
        <dbReference type="ARBA" id="ARBA00006275"/>
    </source>
</evidence>
<proteinExistence type="inferred from homology"/>
<evidence type="ECO:0000313" key="10">
    <source>
        <dbReference type="Proteomes" id="UP000606008"/>
    </source>
</evidence>
<feature type="domain" description="SusD-like N-terminal" evidence="8">
    <location>
        <begin position="44"/>
        <end position="216"/>
    </location>
</feature>
<dbReference type="SUPFAM" id="SSF48452">
    <property type="entry name" value="TPR-like"/>
    <property type="match status" value="1"/>
</dbReference>
<dbReference type="Proteomes" id="UP000606008">
    <property type="component" value="Unassembled WGS sequence"/>
</dbReference>